<evidence type="ECO:0000256" key="1">
    <source>
        <dbReference type="SAM" id="MobiDB-lite"/>
    </source>
</evidence>
<protein>
    <submittedName>
        <fullName evidence="2">Uncharacterized protein</fullName>
    </submittedName>
</protein>
<keyword evidence="3" id="KW-1185">Reference proteome</keyword>
<proteinExistence type="predicted"/>
<accession>A0A1C1CWM2</accession>
<dbReference type="VEuPathDB" id="FungiDB:CLCR_10261"/>
<reference evidence="3" key="1">
    <citation type="submission" date="2015-07" db="EMBL/GenBank/DDBJ databases">
        <authorList>
            <person name="Teixeira M.M."/>
            <person name="Souza R.C."/>
            <person name="Almeida L.G."/>
            <person name="Vicente V.A."/>
            <person name="de Hoog S."/>
            <person name="Bocca A.L."/>
            <person name="de Almeida S.R."/>
            <person name="Vasconcelos A.T."/>
            <person name="Felipe M.S."/>
        </authorList>
    </citation>
    <scope>NUCLEOTIDE SEQUENCE [LARGE SCALE GENOMIC DNA]</scope>
    <source>
        <strain evidence="3">KSF</strain>
    </source>
</reference>
<evidence type="ECO:0000313" key="3">
    <source>
        <dbReference type="Proteomes" id="UP000094526"/>
    </source>
</evidence>
<dbReference type="EMBL" id="LGRB01000008">
    <property type="protein sequence ID" value="OCT52871.1"/>
    <property type="molecule type" value="Genomic_DNA"/>
</dbReference>
<feature type="compositionally biased region" description="Polar residues" evidence="1">
    <location>
        <begin position="298"/>
        <end position="311"/>
    </location>
</feature>
<gene>
    <name evidence="2" type="ORF">CLCR_10261</name>
</gene>
<feature type="region of interest" description="Disordered" evidence="1">
    <location>
        <begin position="298"/>
        <end position="328"/>
    </location>
</feature>
<dbReference type="Proteomes" id="UP000094526">
    <property type="component" value="Unassembled WGS sequence"/>
</dbReference>
<sequence>MNLQNGVAHLAQEPQLYRFGNEPWTHGVAHSFEVELAAFDGNEPSEVTKCIRVIQHVQSDQGRLDRFRVHSPRLYHRLLHEEAAQLLPRPETGMTAASLRFVIRLVSGTIDLQGNRQRQSSEFLIWLAQICLTLWRYDCSRQLLVNLEQCAHDFICNDNFEPSENDAAYLAIVAFVLGGRMDDKLYEYVDAVVWRSRADFAAVISPLRRLIIRERQAVLEVIFNRFPQILTSLAYSDDARMKSLGEALHKSFQKFTDLQVDFGKPYAHSHHLNCARYPEILQTKLFAALNAERDSLTDRTPSIASSHSDTSLKPVKQGNGPRLGGGVPALKKLTRTVTGMKPEPPPPAERPAHRLLSIITESKEIIGNRRKRIADAVKDLIEDRDDRCDKGLGRPSTEEGQIEIQVLVPRKDLPHEL</sequence>
<organism evidence="2 3">
    <name type="scientific">Cladophialophora carrionii</name>
    <dbReference type="NCBI Taxonomy" id="86049"/>
    <lineage>
        <taxon>Eukaryota</taxon>
        <taxon>Fungi</taxon>
        <taxon>Dikarya</taxon>
        <taxon>Ascomycota</taxon>
        <taxon>Pezizomycotina</taxon>
        <taxon>Eurotiomycetes</taxon>
        <taxon>Chaetothyriomycetidae</taxon>
        <taxon>Chaetothyriales</taxon>
        <taxon>Herpotrichiellaceae</taxon>
        <taxon>Cladophialophora</taxon>
    </lineage>
</organism>
<dbReference type="AlphaFoldDB" id="A0A1C1CWM2"/>
<dbReference type="VEuPathDB" id="FungiDB:G647_04211"/>
<evidence type="ECO:0000313" key="2">
    <source>
        <dbReference type="EMBL" id="OCT52871.1"/>
    </source>
</evidence>
<comment type="caution">
    <text evidence="2">The sequence shown here is derived from an EMBL/GenBank/DDBJ whole genome shotgun (WGS) entry which is preliminary data.</text>
</comment>
<dbReference type="OrthoDB" id="4135445at2759"/>
<name>A0A1C1CWM2_9EURO</name>